<dbReference type="Gene3D" id="3.10.290.10">
    <property type="entry name" value="RNA-binding S4 domain"/>
    <property type="match status" value="1"/>
</dbReference>
<dbReference type="Gene3D" id="3.40.50.620">
    <property type="entry name" value="HUPs"/>
    <property type="match status" value="2"/>
</dbReference>
<dbReference type="PROSITE" id="PS50889">
    <property type="entry name" value="S4"/>
    <property type="match status" value="1"/>
</dbReference>
<dbReference type="AlphaFoldDB" id="A0ABD3PDH5"/>
<evidence type="ECO:0000313" key="12">
    <source>
        <dbReference type="Proteomes" id="UP001530315"/>
    </source>
</evidence>
<keyword evidence="12" id="KW-1185">Reference proteome</keyword>
<evidence type="ECO:0000256" key="4">
    <source>
        <dbReference type="ARBA" id="ARBA00022840"/>
    </source>
</evidence>
<evidence type="ECO:0000256" key="9">
    <source>
        <dbReference type="PROSITE-ProRule" id="PRU00182"/>
    </source>
</evidence>
<evidence type="ECO:0000256" key="1">
    <source>
        <dbReference type="ARBA" id="ARBA00013160"/>
    </source>
</evidence>
<evidence type="ECO:0000256" key="8">
    <source>
        <dbReference type="ARBA" id="ARBA00048248"/>
    </source>
</evidence>
<dbReference type="GO" id="GO:0005524">
    <property type="term" value="F:ATP binding"/>
    <property type="evidence" value="ECO:0007669"/>
    <property type="project" value="UniProtKB-KW"/>
</dbReference>
<dbReference type="EC" id="6.1.1.1" evidence="1"/>
<dbReference type="InterPro" id="IPR002307">
    <property type="entry name" value="Tyr-tRNA-ligase"/>
</dbReference>
<dbReference type="InterPro" id="IPR024088">
    <property type="entry name" value="Tyr-tRNA-ligase_bac-type"/>
</dbReference>
<dbReference type="InterPro" id="IPR002305">
    <property type="entry name" value="aa-tRNA-synth_Ic"/>
</dbReference>
<evidence type="ECO:0000256" key="7">
    <source>
        <dbReference type="ARBA" id="ARBA00033323"/>
    </source>
</evidence>
<reference evidence="11 12" key="1">
    <citation type="submission" date="2024-10" db="EMBL/GenBank/DDBJ databases">
        <title>Updated reference genomes for cyclostephanoid diatoms.</title>
        <authorList>
            <person name="Roberts W.R."/>
            <person name="Alverson A.J."/>
        </authorList>
    </citation>
    <scope>NUCLEOTIDE SEQUENCE [LARGE SCALE GENOMIC DNA]</scope>
    <source>
        <strain evidence="11 12">AJA276-08</strain>
    </source>
</reference>
<evidence type="ECO:0000256" key="6">
    <source>
        <dbReference type="ARBA" id="ARBA00023146"/>
    </source>
</evidence>
<keyword evidence="9" id="KW-0694">RNA-binding</keyword>
<dbReference type="EMBL" id="JALLAZ020000870">
    <property type="protein sequence ID" value="KAL3785804.1"/>
    <property type="molecule type" value="Genomic_DNA"/>
</dbReference>
<dbReference type="InterPro" id="IPR014729">
    <property type="entry name" value="Rossmann-like_a/b/a_fold"/>
</dbReference>
<dbReference type="GO" id="GO:0004831">
    <property type="term" value="F:tyrosine-tRNA ligase activity"/>
    <property type="evidence" value="ECO:0007669"/>
    <property type="project" value="UniProtKB-EC"/>
</dbReference>
<keyword evidence="6 10" id="KW-0030">Aminoacyl-tRNA synthetase</keyword>
<dbReference type="Gene3D" id="1.10.240.10">
    <property type="entry name" value="Tyrosyl-Transfer RNA Synthetase"/>
    <property type="match status" value="1"/>
</dbReference>
<accession>A0ABD3PDH5</accession>
<dbReference type="PANTHER" id="PTHR11766:SF0">
    <property type="entry name" value="TYROSINE--TRNA LIGASE, MITOCHONDRIAL"/>
    <property type="match status" value="1"/>
</dbReference>
<dbReference type="SUPFAM" id="SSF55174">
    <property type="entry name" value="Alpha-L RNA-binding motif"/>
    <property type="match status" value="1"/>
</dbReference>
<keyword evidence="4 10" id="KW-0067">ATP-binding</keyword>
<dbReference type="Pfam" id="PF00579">
    <property type="entry name" value="tRNA-synt_1b"/>
    <property type="match status" value="1"/>
</dbReference>
<dbReference type="FunFam" id="1.10.240.10:FF:000001">
    <property type="entry name" value="Tyrosine--tRNA ligase"/>
    <property type="match status" value="1"/>
</dbReference>
<protein>
    <recommendedName>
        <fullName evidence="1">tyrosine--tRNA ligase</fullName>
        <ecNumber evidence="1">6.1.1.1</ecNumber>
    </recommendedName>
    <alternativeName>
        <fullName evidence="7">Tyrosyl-tRNA synthetase</fullName>
    </alternativeName>
</protein>
<comment type="catalytic activity">
    <reaction evidence="8">
        <text>tRNA(Tyr) + L-tyrosine + ATP = L-tyrosyl-tRNA(Tyr) + AMP + diphosphate + H(+)</text>
        <dbReference type="Rhea" id="RHEA:10220"/>
        <dbReference type="Rhea" id="RHEA-COMP:9706"/>
        <dbReference type="Rhea" id="RHEA-COMP:9707"/>
        <dbReference type="ChEBI" id="CHEBI:15378"/>
        <dbReference type="ChEBI" id="CHEBI:30616"/>
        <dbReference type="ChEBI" id="CHEBI:33019"/>
        <dbReference type="ChEBI" id="CHEBI:58315"/>
        <dbReference type="ChEBI" id="CHEBI:78442"/>
        <dbReference type="ChEBI" id="CHEBI:78536"/>
        <dbReference type="ChEBI" id="CHEBI:456215"/>
        <dbReference type="EC" id="6.1.1.1"/>
    </reaction>
</comment>
<keyword evidence="3 10" id="KW-0547">Nucleotide-binding</keyword>
<keyword evidence="5 10" id="KW-0648">Protein biosynthesis</keyword>
<gene>
    <name evidence="11" type="ORF">ACHAW5_008668</name>
</gene>
<proteinExistence type="inferred from homology"/>
<evidence type="ECO:0000256" key="5">
    <source>
        <dbReference type="ARBA" id="ARBA00022917"/>
    </source>
</evidence>
<evidence type="ECO:0000313" key="11">
    <source>
        <dbReference type="EMBL" id="KAL3785804.1"/>
    </source>
</evidence>
<dbReference type="InterPro" id="IPR036986">
    <property type="entry name" value="S4_RNA-bd_sf"/>
</dbReference>
<evidence type="ECO:0000256" key="3">
    <source>
        <dbReference type="ARBA" id="ARBA00022741"/>
    </source>
</evidence>
<evidence type="ECO:0000256" key="10">
    <source>
        <dbReference type="RuleBase" id="RU363036"/>
    </source>
</evidence>
<dbReference type="PANTHER" id="PTHR11766">
    <property type="entry name" value="TYROSYL-TRNA SYNTHETASE"/>
    <property type="match status" value="1"/>
</dbReference>
<name>A0ABD3PDH5_9STRA</name>
<keyword evidence="2 10" id="KW-0436">Ligase</keyword>
<evidence type="ECO:0000256" key="2">
    <source>
        <dbReference type="ARBA" id="ARBA00022598"/>
    </source>
</evidence>
<dbReference type="GO" id="GO:0006412">
    <property type="term" value="P:translation"/>
    <property type="evidence" value="ECO:0007669"/>
    <property type="project" value="UniProtKB-KW"/>
</dbReference>
<sequence length="355" mass="38372">MRDRGFLHQCTDLVALDDLLADAEMSSSSSSPSPSPSSSSRGDGSGAISAYLGFDATADSLHVGSLLQIMILRHLQKSGHRPIVLVGGGTSKSVRQRLSREAPFTFLEFNYMILQAYDFLELNRRHGAVLQLGGSDQWGNMISGVELGRRVDSVRLYALTAPLITTSDGKKMGKTAGGAVWLNPDRLSEYDYWQFWRNTDDGDVIRFLKLFTELPLEEIRAMEGWTGADVNRAKVVLADEATALLHGRECLRSIRDTVNGMFGGGAASTEGLNRVYVNEDDVGGDGVRIADLFVRLGLASSKKEAKRLISGGGAKLGETKIADENAALGMDAFADGSREVTLRAGKKRAGVVELK</sequence>
<dbReference type="GO" id="GO:0003723">
    <property type="term" value="F:RNA binding"/>
    <property type="evidence" value="ECO:0007669"/>
    <property type="project" value="UniProtKB-KW"/>
</dbReference>
<dbReference type="SUPFAM" id="SSF52374">
    <property type="entry name" value="Nucleotidylyl transferase"/>
    <property type="match status" value="1"/>
</dbReference>
<comment type="similarity">
    <text evidence="10">Belongs to the class-I aminoacyl-tRNA synthetase family.</text>
</comment>
<comment type="caution">
    <text evidence="11">The sequence shown here is derived from an EMBL/GenBank/DDBJ whole genome shotgun (WGS) entry which is preliminary data.</text>
</comment>
<dbReference type="NCBIfam" id="TIGR00234">
    <property type="entry name" value="tyrS"/>
    <property type="match status" value="1"/>
</dbReference>
<organism evidence="11 12">
    <name type="scientific">Stephanodiscus triporus</name>
    <dbReference type="NCBI Taxonomy" id="2934178"/>
    <lineage>
        <taxon>Eukaryota</taxon>
        <taxon>Sar</taxon>
        <taxon>Stramenopiles</taxon>
        <taxon>Ochrophyta</taxon>
        <taxon>Bacillariophyta</taxon>
        <taxon>Coscinodiscophyceae</taxon>
        <taxon>Thalassiosirophycidae</taxon>
        <taxon>Stephanodiscales</taxon>
        <taxon>Stephanodiscaceae</taxon>
        <taxon>Stephanodiscus</taxon>
    </lineage>
</organism>
<dbReference type="Proteomes" id="UP001530315">
    <property type="component" value="Unassembled WGS sequence"/>
</dbReference>